<comment type="cofactor">
    <cofactor evidence="1">
        <name>FMN</name>
        <dbReference type="ChEBI" id="CHEBI:58210"/>
    </cofactor>
</comment>
<accession>K0KEF2</accession>
<dbReference type="eggNOG" id="KOG0134">
    <property type="taxonomic scope" value="Eukaryota"/>
</dbReference>
<reference evidence="5 6" key="1">
    <citation type="journal article" date="2012" name="Eukaryot. Cell">
        <title>Draft genome sequence of Wickerhamomyces ciferrii NRRL Y-1031 F-60-10.</title>
        <authorList>
            <person name="Schneider J."/>
            <person name="Andrea H."/>
            <person name="Blom J."/>
            <person name="Jaenicke S."/>
            <person name="Ruckert C."/>
            <person name="Schorsch C."/>
            <person name="Szczepanowski R."/>
            <person name="Farwick M."/>
            <person name="Goesmann A."/>
            <person name="Puhler A."/>
            <person name="Schaffer S."/>
            <person name="Tauch A."/>
            <person name="Kohler T."/>
            <person name="Brinkrolf K."/>
        </authorList>
    </citation>
    <scope>NUCLEOTIDE SEQUENCE [LARGE SCALE GENOMIC DNA]</scope>
    <source>
        <strain evidence="6">ATCC 14091 / BCRC 22168 / CBS 111 / JCM 3599 / NBRC 0793 / NRRL Y-1031 F-60-10</strain>
    </source>
</reference>
<comment type="similarity">
    <text evidence="2">Belongs to the NADH:flavin oxidoreductase/NADH oxidase family.</text>
</comment>
<keyword evidence="3" id="KW-0288">FMN</keyword>
<feature type="domain" description="NADH:flavin oxidoreductase/NADH oxidase N-terminal" evidence="4">
    <location>
        <begin position="19"/>
        <end position="376"/>
    </location>
</feature>
<dbReference type="EMBL" id="CAIF01000002">
    <property type="protein sequence ID" value="CCH40622.1"/>
    <property type="molecule type" value="Genomic_DNA"/>
</dbReference>
<protein>
    <submittedName>
        <fullName evidence="5">NADPH dehydrogenase 3</fullName>
        <ecNumber evidence="5">1.6.99.1</ecNumber>
    </submittedName>
</protein>
<dbReference type="InterPro" id="IPR013785">
    <property type="entry name" value="Aldolase_TIM"/>
</dbReference>
<keyword evidence="3" id="KW-0285">Flavoprotein</keyword>
<evidence type="ECO:0000313" key="5">
    <source>
        <dbReference type="EMBL" id="CCH40622.1"/>
    </source>
</evidence>
<dbReference type="HOGENOM" id="CLU_012153_0_0_1"/>
<gene>
    <name evidence="5" type="ORF">BN7_156</name>
</gene>
<dbReference type="CDD" id="cd02933">
    <property type="entry name" value="OYE_like_FMN"/>
    <property type="match status" value="1"/>
</dbReference>
<sequence length="401" mass="45384">MTSPEFDNKIKPVPLKDTNLFKPFKLGDLELQHRLVLAPLTRLRADFVTFVLNVELSSKYYDQRSKTPGSLIITEAALYSYEAGGYYDGKPGIWNQEQINAWSKIFDKIHSNGSFVVQQLFHLGRQAIPEKVFEKGITYRAPTSGIYIDDGSYPYEEKAKELNTPLTEYTTEEVEEEVKNFVQGGINSIKAGADGVQIHAANGYLLNEFLDHLTNKRTDKYGGSLENRSRFVLEIVDGLSEAIGAEKISVRLSPWSQYGDFKGIQKDPELLAQYAHIVGELEKRRLDGKGIQFIDLVEPKIDGGRVNEDSGVTKDTHGNEFIYDIWKGPIVRAGNYIQEIERLKKDVDHDDRTLIAVGRHFVSNPDLVERLKNGYPLTKYDRSTFYTSGEAGYTDYPNYSA</sequence>
<evidence type="ECO:0000313" key="6">
    <source>
        <dbReference type="Proteomes" id="UP000009328"/>
    </source>
</evidence>
<dbReference type="GO" id="GO:0006915">
    <property type="term" value="P:apoptotic process"/>
    <property type="evidence" value="ECO:0007669"/>
    <property type="project" value="UniProtKB-ARBA"/>
</dbReference>
<organism evidence="5 6">
    <name type="scientific">Wickerhamomyces ciferrii (strain ATCC 14091 / BCRC 22168 / CBS 111 / JCM 3599 / NBRC 0793 / NRRL Y-1031 F-60-10)</name>
    <name type="common">Yeast</name>
    <name type="synonym">Pichia ciferrii</name>
    <dbReference type="NCBI Taxonomy" id="1206466"/>
    <lineage>
        <taxon>Eukaryota</taxon>
        <taxon>Fungi</taxon>
        <taxon>Dikarya</taxon>
        <taxon>Ascomycota</taxon>
        <taxon>Saccharomycotina</taxon>
        <taxon>Saccharomycetes</taxon>
        <taxon>Phaffomycetales</taxon>
        <taxon>Wickerhamomycetaceae</taxon>
        <taxon>Wickerhamomyces</taxon>
    </lineage>
</organism>
<evidence type="ECO:0000259" key="4">
    <source>
        <dbReference type="Pfam" id="PF00724"/>
    </source>
</evidence>
<comment type="caution">
    <text evidence="5">The sequence shown here is derived from an EMBL/GenBank/DDBJ whole genome shotgun (WGS) entry which is preliminary data.</text>
</comment>
<evidence type="ECO:0000256" key="3">
    <source>
        <dbReference type="ARBA" id="ARBA00022643"/>
    </source>
</evidence>
<name>K0KEF2_WICCF</name>
<dbReference type="GO" id="GO:0003959">
    <property type="term" value="F:NADPH dehydrogenase activity"/>
    <property type="evidence" value="ECO:0007669"/>
    <property type="project" value="UniProtKB-EC"/>
</dbReference>
<dbReference type="PANTHER" id="PTHR22893">
    <property type="entry name" value="NADH OXIDOREDUCTASE-RELATED"/>
    <property type="match status" value="1"/>
</dbReference>
<keyword evidence="5" id="KW-0560">Oxidoreductase</keyword>
<dbReference type="EC" id="1.6.99.1" evidence="5"/>
<dbReference type="Proteomes" id="UP000009328">
    <property type="component" value="Unassembled WGS sequence"/>
</dbReference>
<keyword evidence="6" id="KW-1185">Reference proteome</keyword>
<evidence type="ECO:0000256" key="1">
    <source>
        <dbReference type="ARBA" id="ARBA00001917"/>
    </source>
</evidence>
<proteinExistence type="inferred from homology"/>
<dbReference type="AlphaFoldDB" id="K0KEF2"/>
<dbReference type="GO" id="GO:0010181">
    <property type="term" value="F:FMN binding"/>
    <property type="evidence" value="ECO:0007669"/>
    <property type="project" value="InterPro"/>
</dbReference>
<dbReference type="SUPFAM" id="SSF51395">
    <property type="entry name" value="FMN-linked oxidoreductases"/>
    <property type="match status" value="1"/>
</dbReference>
<dbReference type="FunFam" id="3.20.20.70:FF:000138">
    <property type="entry name" value="NADPH dehydrogenase 1"/>
    <property type="match status" value="1"/>
</dbReference>
<dbReference type="InterPro" id="IPR045247">
    <property type="entry name" value="Oye-like"/>
</dbReference>
<dbReference type="Pfam" id="PF00724">
    <property type="entry name" value="Oxidored_FMN"/>
    <property type="match status" value="1"/>
</dbReference>
<evidence type="ECO:0000256" key="2">
    <source>
        <dbReference type="ARBA" id="ARBA00005979"/>
    </source>
</evidence>
<dbReference type="STRING" id="1206466.K0KEF2"/>
<dbReference type="PANTHER" id="PTHR22893:SF91">
    <property type="entry name" value="NADPH DEHYDROGENASE 2-RELATED"/>
    <property type="match status" value="1"/>
</dbReference>
<dbReference type="InParanoid" id="K0KEF2"/>
<dbReference type="InterPro" id="IPR001155">
    <property type="entry name" value="OxRdtase_FMN_N"/>
</dbReference>
<dbReference type="Gene3D" id="3.20.20.70">
    <property type="entry name" value="Aldolase class I"/>
    <property type="match status" value="1"/>
</dbReference>